<dbReference type="EMBL" id="UYRX01000391">
    <property type="protein sequence ID" value="VDK81455.1"/>
    <property type="molecule type" value="Genomic_DNA"/>
</dbReference>
<gene>
    <name evidence="2" type="ORF">NLS_LOCUS5299</name>
</gene>
<accession>A0A3P6TKD4</accession>
<feature type="non-terminal residue" evidence="2">
    <location>
        <position position="121"/>
    </location>
</feature>
<evidence type="ECO:0000313" key="3">
    <source>
        <dbReference type="Proteomes" id="UP000277928"/>
    </source>
</evidence>
<proteinExistence type="predicted"/>
<evidence type="ECO:0000313" key="2">
    <source>
        <dbReference type="EMBL" id="VDK81455.1"/>
    </source>
</evidence>
<protein>
    <submittedName>
        <fullName evidence="2">Uncharacterized protein</fullName>
    </submittedName>
</protein>
<feature type="region of interest" description="Disordered" evidence="1">
    <location>
        <begin position="79"/>
        <end position="121"/>
    </location>
</feature>
<dbReference type="Proteomes" id="UP000277928">
    <property type="component" value="Unassembled WGS sequence"/>
</dbReference>
<organism evidence="2 3">
    <name type="scientific">Litomosoides sigmodontis</name>
    <name type="common">Filarial nematode worm</name>
    <dbReference type="NCBI Taxonomy" id="42156"/>
    <lineage>
        <taxon>Eukaryota</taxon>
        <taxon>Metazoa</taxon>
        <taxon>Ecdysozoa</taxon>
        <taxon>Nematoda</taxon>
        <taxon>Chromadorea</taxon>
        <taxon>Rhabditida</taxon>
        <taxon>Spirurina</taxon>
        <taxon>Spiruromorpha</taxon>
        <taxon>Filarioidea</taxon>
        <taxon>Onchocercidae</taxon>
        <taxon>Litomosoides</taxon>
    </lineage>
</organism>
<reference evidence="2 3" key="1">
    <citation type="submission" date="2018-08" db="EMBL/GenBank/DDBJ databases">
        <authorList>
            <person name="Laetsch R D."/>
            <person name="Stevens L."/>
            <person name="Kumar S."/>
            <person name="Blaxter L. M."/>
        </authorList>
    </citation>
    <scope>NUCLEOTIDE SEQUENCE [LARGE SCALE GENOMIC DNA]</scope>
</reference>
<keyword evidence="3" id="KW-1185">Reference proteome</keyword>
<feature type="region of interest" description="Disordered" evidence="1">
    <location>
        <begin position="1"/>
        <end position="36"/>
    </location>
</feature>
<dbReference type="AlphaFoldDB" id="A0A3P6TKD4"/>
<feature type="compositionally biased region" description="Basic residues" evidence="1">
    <location>
        <begin position="100"/>
        <end position="112"/>
    </location>
</feature>
<sequence>MSENEQLEHRIATDETTEQQSIHHATHESANTEIRSNFSPVTFTVLSSYNQPIYLSSALADAALDKTAPYFAADTELYNSDAHEPKYRGHSRRTHDGRISSRSKFHRRHRQRLSSVLRQEH</sequence>
<name>A0A3P6TKD4_LITSI</name>
<evidence type="ECO:0000256" key="1">
    <source>
        <dbReference type="SAM" id="MobiDB-lite"/>
    </source>
</evidence>
<feature type="compositionally biased region" description="Basic and acidic residues" evidence="1">
    <location>
        <begin position="1"/>
        <end position="13"/>
    </location>
</feature>
<feature type="compositionally biased region" description="Polar residues" evidence="1">
    <location>
        <begin position="18"/>
        <end position="36"/>
    </location>
</feature>